<keyword evidence="8" id="KW-1185">Reference proteome</keyword>
<dbReference type="PANTHER" id="PTHR13027:SF7">
    <property type="entry name" value="VACUOLAR FUSION PROTEIN MON1 HOMOLOG"/>
    <property type="match status" value="1"/>
</dbReference>
<evidence type="ECO:0000256" key="2">
    <source>
        <dbReference type="RuleBase" id="RU367048"/>
    </source>
</evidence>
<dbReference type="GO" id="GO:0006623">
    <property type="term" value="P:protein targeting to vacuole"/>
    <property type="evidence" value="ECO:0007669"/>
    <property type="project" value="UniProtKB-UniRule"/>
</dbReference>
<protein>
    <recommendedName>
        <fullName evidence="2">Vacuolar fusion protein MON1 homolog</fullName>
    </recommendedName>
</protein>
<dbReference type="GO" id="GO:0016192">
    <property type="term" value="P:vesicle-mediated transport"/>
    <property type="evidence" value="ECO:0007669"/>
    <property type="project" value="InterPro"/>
</dbReference>
<dbReference type="Proteomes" id="UP000186922">
    <property type="component" value="Unassembled WGS sequence"/>
</dbReference>
<comment type="caution">
    <text evidence="7">The sequence shown here is derived from an EMBL/GenBank/DDBJ whole genome shotgun (WGS) entry which is preliminary data.</text>
</comment>
<proteinExistence type="inferred from homology"/>
<evidence type="ECO:0000313" key="7">
    <source>
        <dbReference type="EMBL" id="GAV02463.1"/>
    </source>
</evidence>
<name>A0A1D1VQJ7_RAMVA</name>
<evidence type="ECO:0000313" key="8">
    <source>
        <dbReference type="Proteomes" id="UP000186922"/>
    </source>
</evidence>
<organism evidence="7 8">
    <name type="scientific">Ramazzottius varieornatus</name>
    <name type="common">Water bear</name>
    <name type="synonym">Tardigrade</name>
    <dbReference type="NCBI Taxonomy" id="947166"/>
    <lineage>
        <taxon>Eukaryota</taxon>
        <taxon>Metazoa</taxon>
        <taxon>Ecdysozoa</taxon>
        <taxon>Tardigrada</taxon>
        <taxon>Eutardigrada</taxon>
        <taxon>Parachela</taxon>
        <taxon>Hypsibioidea</taxon>
        <taxon>Ramazzottiidae</taxon>
        <taxon>Ramazzottius</taxon>
    </lineage>
</organism>
<dbReference type="PANTHER" id="PTHR13027">
    <property type="entry name" value="SAND PROTEIN-RELATED"/>
    <property type="match status" value="1"/>
</dbReference>
<feature type="domain" description="FUZ/MON1/HPS1 third Longin" evidence="6">
    <location>
        <begin position="485"/>
        <end position="585"/>
    </location>
</feature>
<dbReference type="InterPro" id="IPR043972">
    <property type="entry name" value="FUZ/MON1/HPS1_longin_1"/>
</dbReference>
<evidence type="ECO:0000259" key="4">
    <source>
        <dbReference type="Pfam" id="PF19036"/>
    </source>
</evidence>
<dbReference type="AlphaFoldDB" id="A0A1D1VQJ7"/>
<gene>
    <name evidence="7" type="primary">RvY_13026-1</name>
    <name evidence="7" type="synonym">RvY_13026.1</name>
    <name evidence="7" type="ORF">RvY_13026</name>
</gene>
<evidence type="ECO:0000256" key="1">
    <source>
        <dbReference type="ARBA" id="ARBA00008968"/>
    </source>
</evidence>
<dbReference type="OrthoDB" id="272411at2759"/>
<dbReference type="STRING" id="947166.A0A1D1VQJ7"/>
<comment type="function">
    <text evidence="2">Plays an important role in membrane trafficking through the secretory apparatus.</text>
</comment>
<reference evidence="7 8" key="1">
    <citation type="journal article" date="2016" name="Nat. Commun.">
        <title>Extremotolerant tardigrade genome and improved radiotolerance of human cultured cells by tardigrade-unique protein.</title>
        <authorList>
            <person name="Hashimoto T."/>
            <person name="Horikawa D.D."/>
            <person name="Saito Y."/>
            <person name="Kuwahara H."/>
            <person name="Kozuka-Hata H."/>
            <person name="Shin-I T."/>
            <person name="Minakuchi Y."/>
            <person name="Ohishi K."/>
            <person name="Motoyama A."/>
            <person name="Aizu T."/>
            <person name="Enomoto A."/>
            <person name="Kondo K."/>
            <person name="Tanaka S."/>
            <person name="Hara Y."/>
            <person name="Koshikawa S."/>
            <person name="Sagara H."/>
            <person name="Miura T."/>
            <person name="Yokobori S."/>
            <person name="Miyagawa K."/>
            <person name="Suzuki Y."/>
            <person name="Kubo T."/>
            <person name="Oyama M."/>
            <person name="Kohara Y."/>
            <person name="Fujiyama A."/>
            <person name="Arakawa K."/>
            <person name="Katayama T."/>
            <person name="Toyoda A."/>
            <person name="Kunieda T."/>
        </authorList>
    </citation>
    <scope>NUCLEOTIDE SEQUENCE [LARGE SCALE GENOMIC DNA]</scope>
    <source>
        <strain evidence="7 8">YOKOZUNA-1</strain>
    </source>
</reference>
<accession>A0A1D1VQJ7</accession>
<evidence type="ECO:0000259" key="6">
    <source>
        <dbReference type="Pfam" id="PF19038"/>
    </source>
</evidence>
<dbReference type="InterPro" id="IPR043971">
    <property type="entry name" value="FUZ/MON1/HPS1_longin_2"/>
</dbReference>
<dbReference type="Pfam" id="PF19036">
    <property type="entry name" value="Fuz_longin_1"/>
    <property type="match status" value="1"/>
</dbReference>
<sequence length="597" mass="66922">MNAPAQQNMHDTFESTVLEAVECLQPGSSENPIFENAQDFSDTSVSSTSNPRQNFTRLSSTSSLINEIRASTAELEVVEVAARTERLSVGDTSEVIKETIRKMHVHRSRAPSPEIAEVLEENFVESGQPVGPHLTCTSNYLSQEQAFTDINAPRSSRSRSETPPVEDTEGDQTSLIPDESIDYTQDPTWRSQKRHLFILSDSGKAIYSRHGEEDRLVTLCGVMQALVSVINDTPNNHLWNIRTADTIISFLVRSPLILVTVAKTDESDKQLLTYLNYAYDFVLSVLTLPQLQKIFSKYQNFDLRRMLSGTEKILDSLIDWFDEDFGFLLGAVRCLPLPVTLRDNVSSLLTHTCQKTPGLVFGLLIAKKQLVCVSRLKNYILHPSDIRLLINLISSSDSLKTAESWIPVCLPKFDSGGFLYVYISYVSDSPLCLVYLGVDPNLFHALAKNGAHFVSKMVSSGYLGSVLTAMSSTSNYTVSQTNVFELRHFVYKSASAAQLSSPVVGPPYHSVEQRVALRSFYRFLHRKMHTSTRATKIIVVTSSTEMLLGWVTANFEVYAVLEPWISKHQAVLAIEKLIRWIKKEEHQLFILNSTTFS</sequence>
<comment type="similarity">
    <text evidence="1 2">Belongs to the MON1/SAND family.</text>
</comment>
<feature type="domain" description="FUZ/MON1/HPS1 second Longin" evidence="5">
    <location>
        <begin position="358"/>
        <end position="447"/>
    </location>
</feature>
<dbReference type="EMBL" id="BDGG01000008">
    <property type="protein sequence ID" value="GAV02463.1"/>
    <property type="molecule type" value="Genomic_DNA"/>
</dbReference>
<feature type="domain" description="FUZ/MON1/HPS1 first Longin" evidence="4">
    <location>
        <begin position="194"/>
        <end position="317"/>
    </location>
</feature>
<dbReference type="PRINTS" id="PR01546">
    <property type="entry name" value="YEAST73DUF"/>
</dbReference>
<evidence type="ECO:0000259" key="5">
    <source>
        <dbReference type="Pfam" id="PF19037"/>
    </source>
</evidence>
<evidence type="ECO:0000256" key="3">
    <source>
        <dbReference type="SAM" id="MobiDB-lite"/>
    </source>
</evidence>
<dbReference type="Pfam" id="PF19038">
    <property type="entry name" value="Fuz_longin_3"/>
    <property type="match status" value="1"/>
</dbReference>
<feature type="region of interest" description="Disordered" evidence="3">
    <location>
        <begin position="148"/>
        <end position="183"/>
    </location>
</feature>
<dbReference type="Pfam" id="PF19037">
    <property type="entry name" value="Fuz_longin_2"/>
    <property type="match status" value="1"/>
</dbReference>
<dbReference type="GO" id="GO:0035658">
    <property type="term" value="C:Mon1-Ccz1 complex"/>
    <property type="evidence" value="ECO:0007669"/>
    <property type="project" value="TreeGrafter"/>
</dbReference>
<dbReference type="InterPro" id="IPR043970">
    <property type="entry name" value="FUZ/MON1/HPS1_longin_3"/>
</dbReference>
<dbReference type="InterPro" id="IPR004353">
    <property type="entry name" value="Mon1"/>
</dbReference>